<sequence>MATVITVRDFSLIFDAYAEFEEGMADCKIAENLESGPSVREEEEDDCPEECDLAVDIRLEITNSEFEKKLLSGFWLNDDKVGDLVLARFGNLIERRPELAKSP</sequence>
<gene>
    <name evidence="2" type="ORF">LTRI10_LOCUS36666</name>
</gene>
<name>A0AAV2FDG4_9ROSI</name>
<reference evidence="2 3" key="1">
    <citation type="submission" date="2024-04" db="EMBL/GenBank/DDBJ databases">
        <authorList>
            <person name="Fracassetti M."/>
        </authorList>
    </citation>
    <scope>NUCLEOTIDE SEQUENCE [LARGE SCALE GENOMIC DNA]</scope>
</reference>
<evidence type="ECO:0000313" key="3">
    <source>
        <dbReference type="Proteomes" id="UP001497516"/>
    </source>
</evidence>
<proteinExistence type="predicted"/>
<accession>A0AAV2FDG4</accession>
<evidence type="ECO:0000259" key="1">
    <source>
        <dbReference type="Pfam" id="PF23220"/>
    </source>
</evidence>
<evidence type="ECO:0000313" key="2">
    <source>
        <dbReference type="EMBL" id="CAL1396288.1"/>
    </source>
</evidence>
<dbReference type="AlphaFoldDB" id="A0AAV2FDG4"/>
<dbReference type="Pfam" id="PF23220">
    <property type="entry name" value="HAT_Syf1_M"/>
    <property type="match status" value="1"/>
</dbReference>
<dbReference type="Proteomes" id="UP001497516">
    <property type="component" value="Chromosome 6"/>
</dbReference>
<feature type="domain" description="Pre-mRNA-splicing factor SYF1 central HAT repeats" evidence="1">
    <location>
        <begin position="1"/>
        <end position="64"/>
    </location>
</feature>
<organism evidence="2 3">
    <name type="scientific">Linum trigynum</name>
    <dbReference type="NCBI Taxonomy" id="586398"/>
    <lineage>
        <taxon>Eukaryota</taxon>
        <taxon>Viridiplantae</taxon>
        <taxon>Streptophyta</taxon>
        <taxon>Embryophyta</taxon>
        <taxon>Tracheophyta</taxon>
        <taxon>Spermatophyta</taxon>
        <taxon>Magnoliopsida</taxon>
        <taxon>eudicotyledons</taxon>
        <taxon>Gunneridae</taxon>
        <taxon>Pentapetalae</taxon>
        <taxon>rosids</taxon>
        <taxon>fabids</taxon>
        <taxon>Malpighiales</taxon>
        <taxon>Linaceae</taxon>
        <taxon>Linum</taxon>
    </lineage>
</organism>
<dbReference type="EMBL" id="OZ034819">
    <property type="protein sequence ID" value="CAL1396288.1"/>
    <property type="molecule type" value="Genomic_DNA"/>
</dbReference>
<keyword evidence="3" id="KW-1185">Reference proteome</keyword>
<dbReference type="InterPro" id="IPR056350">
    <property type="entry name" value="HAT_Syf1_central"/>
</dbReference>
<protein>
    <recommendedName>
        <fullName evidence="1">Pre-mRNA-splicing factor SYF1 central HAT repeats domain-containing protein</fullName>
    </recommendedName>
</protein>